<dbReference type="InterPro" id="IPR017871">
    <property type="entry name" value="ABC_transporter-like_CS"/>
</dbReference>
<evidence type="ECO:0000313" key="5">
    <source>
        <dbReference type="EMBL" id="RUO53769.1"/>
    </source>
</evidence>
<comment type="caution">
    <text evidence="5">The sequence shown here is derived from an EMBL/GenBank/DDBJ whole genome shotgun (WGS) entry which is preliminary data.</text>
</comment>
<dbReference type="SMART" id="SM00382">
    <property type="entry name" value="AAA"/>
    <property type="match status" value="1"/>
</dbReference>
<keyword evidence="3 5" id="KW-0067">ATP-binding</keyword>
<dbReference type="InterPro" id="IPR050093">
    <property type="entry name" value="ABC_SmlMolc_Importer"/>
</dbReference>
<dbReference type="GO" id="GO:0016887">
    <property type="term" value="F:ATP hydrolysis activity"/>
    <property type="evidence" value="ECO:0007669"/>
    <property type="project" value="InterPro"/>
</dbReference>
<dbReference type="Gene3D" id="3.40.50.300">
    <property type="entry name" value="P-loop containing nucleotide triphosphate hydrolases"/>
    <property type="match status" value="1"/>
</dbReference>
<sequence>MLEINHLTMVFKHHQLVIPKLSVAPGQVLTLTGASGIGKSSLLQWVLGVPQPNVAIAGELSLNGVDLTQRPIEQRNIGLVTQQADLFPHMTVQQNLLFARTAQSADRQAWVAEQLNSVGLSEYGDAYPAELSGGQRARIALLRSLAASPKSILLDEPFSALDVKLRTSVREFTWSKLADAQMPAMLVTHDPADAPGEVVNLEHYYYD</sequence>
<evidence type="ECO:0000256" key="2">
    <source>
        <dbReference type="ARBA" id="ARBA00022741"/>
    </source>
</evidence>
<dbReference type="EMBL" id="PIPV01000005">
    <property type="protein sequence ID" value="RUO53769.1"/>
    <property type="molecule type" value="Genomic_DNA"/>
</dbReference>
<organism evidence="5 6">
    <name type="scientific">Idiomarina fontislapidosi</name>
    <dbReference type="NCBI Taxonomy" id="263723"/>
    <lineage>
        <taxon>Bacteria</taxon>
        <taxon>Pseudomonadati</taxon>
        <taxon>Pseudomonadota</taxon>
        <taxon>Gammaproteobacteria</taxon>
        <taxon>Alteromonadales</taxon>
        <taxon>Idiomarinaceae</taxon>
        <taxon>Idiomarina</taxon>
    </lineage>
</organism>
<keyword evidence="6" id="KW-1185">Reference proteome</keyword>
<reference evidence="6" key="1">
    <citation type="journal article" date="2018" name="Front. Microbiol.">
        <title>Genome-Based Analysis Reveals the Taxonomy and Diversity of the Family Idiomarinaceae.</title>
        <authorList>
            <person name="Liu Y."/>
            <person name="Lai Q."/>
            <person name="Shao Z."/>
        </authorList>
    </citation>
    <scope>NUCLEOTIDE SEQUENCE [LARGE SCALE GENOMIC DNA]</scope>
    <source>
        <strain evidence="6">F23</strain>
    </source>
</reference>
<dbReference type="SUPFAM" id="SSF52540">
    <property type="entry name" value="P-loop containing nucleoside triphosphate hydrolases"/>
    <property type="match status" value="1"/>
</dbReference>
<dbReference type="InterPro" id="IPR003439">
    <property type="entry name" value="ABC_transporter-like_ATP-bd"/>
</dbReference>
<evidence type="ECO:0000259" key="4">
    <source>
        <dbReference type="PROSITE" id="PS50893"/>
    </source>
</evidence>
<protein>
    <submittedName>
        <fullName evidence="5">ABC transporter ATP-binding protein</fullName>
    </submittedName>
</protein>
<dbReference type="PROSITE" id="PS00211">
    <property type="entry name" value="ABC_TRANSPORTER_1"/>
    <property type="match status" value="1"/>
</dbReference>
<dbReference type="PANTHER" id="PTHR42781">
    <property type="entry name" value="SPERMIDINE/PUTRESCINE IMPORT ATP-BINDING PROTEIN POTA"/>
    <property type="match status" value="1"/>
</dbReference>
<accession>A0A432XYH7</accession>
<keyword evidence="1" id="KW-0813">Transport</keyword>
<evidence type="ECO:0000256" key="1">
    <source>
        <dbReference type="ARBA" id="ARBA00022448"/>
    </source>
</evidence>
<evidence type="ECO:0000256" key="3">
    <source>
        <dbReference type="ARBA" id="ARBA00022840"/>
    </source>
</evidence>
<dbReference type="PROSITE" id="PS50893">
    <property type="entry name" value="ABC_TRANSPORTER_2"/>
    <property type="match status" value="1"/>
</dbReference>
<name>A0A432XYH7_9GAMM</name>
<dbReference type="InterPro" id="IPR027417">
    <property type="entry name" value="P-loop_NTPase"/>
</dbReference>
<dbReference type="Pfam" id="PF00005">
    <property type="entry name" value="ABC_tran"/>
    <property type="match status" value="1"/>
</dbReference>
<dbReference type="InterPro" id="IPR003593">
    <property type="entry name" value="AAA+_ATPase"/>
</dbReference>
<keyword evidence="2" id="KW-0547">Nucleotide-binding</keyword>
<dbReference type="RefSeq" id="WP_110574341.1">
    <property type="nucleotide sequence ID" value="NZ_PIPV01000005.1"/>
</dbReference>
<dbReference type="PANTHER" id="PTHR42781:SF4">
    <property type="entry name" value="SPERMIDINE_PUTRESCINE IMPORT ATP-BINDING PROTEIN POTA"/>
    <property type="match status" value="1"/>
</dbReference>
<proteinExistence type="predicted"/>
<evidence type="ECO:0000313" key="6">
    <source>
        <dbReference type="Proteomes" id="UP000287330"/>
    </source>
</evidence>
<dbReference type="AlphaFoldDB" id="A0A432XYH7"/>
<feature type="domain" description="ABC transporter" evidence="4">
    <location>
        <begin position="1"/>
        <end position="207"/>
    </location>
</feature>
<dbReference type="OrthoDB" id="9802264at2"/>
<dbReference type="GO" id="GO:0005524">
    <property type="term" value="F:ATP binding"/>
    <property type="evidence" value="ECO:0007669"/>
    <property type="project" value="UniProtKB-KW"/>
</dbReference>
<gene>
    <name evidence="5" type="ORF">CWE25_07720</name>
</gene>
<dbReference type="Proteomes" id="UP000287330">
    <property type="component" value="Unassembled WGS sequence"/>
</dbReference>